<keyword evidence="3" id="KW-1185">Reference proteome</keyword>
<keyword evidence="1" id="KW-0812">Transmembrane</keyword>
<dbReference type="Proteomes" id="UP000199766">
    <property type="component" value="Unassembled WGS sequence"/>
</dbReference>
<evidence type="ECO:0000256" key="1">
    <source>
        <dbReference type="SAM" id="Phobius"/>
    </source>
</evidence>
<keyword evidence="1" id="KW-0472">Membrane</keyword>
<dbReference type="OrthoDB" id="5297929at2"/>
<reference evidence="2 3" key="1">
    <citation type="submission" date="2016-10" db="EMBL/GenBank/DDBJ databases">
        <authorList>
            <person name="de Groot N.N."/>
        </authorList>
    </citation>
    <scope>NUCLEOTIDE SEQUENCE [LARGE SCALE GENOMIC DNA]</scope>
    <source>
        <strain evidence="2 3">ATCC 35958</strain>
    </source>
</reference>
<dbReference type="STRING" id="180197.SAMN02982919_00899"/>
<feature type="transmembrane region" description="Helical" evidence="1">
    <location>
        <begin position="99"/>
        <end position="117"/>
    </location>
</feature>
<feature type="transmembrane region" description="Helical" evidence="1">
    <location>
        <begin position="129"/>
        <end position="152"/>
    </location>
</feature>
<dbReference type="AlphaFoldDB" id="A0A1H9HRQ0"/>
<gene>
    <name evidence="2" type="ORF">SAMN02982919_00899</name>
</gene>
<organism evidence="2 3">
    <name type="scientific">Giesbergeria anulus</name>
    <dbReference type="NCBI Taxonomy" id="180197"/>
    <lineage>
        <taxon>Bacteria</taxon>
        <taxon>Pseudomonadati</taxon>
        <taxon>Pseudomonadota</taxon>
        <taxon>Betaproteobacteria</taxon>
        <taxon>Burkholderiales</taxon>
        <taxon>Comamonadaceae</taxon>
        <taxon>Giesbergeria</taxon>
    </lineage>
</organism>
<keyword evidence="1" id="KW-1133">Transmembrane helix</keyword>
<accession>A0A1H9HRQ0</accession>
<feature type="transmembrane region" description="Helical" evidence="1">
    <location>
        <begin position="61"/>
        <end position="87"/>
    </location>
</feature>
<feature type="transmembrane region" description="Helical" evidence="1">
    <location>
        <begin position="172"/>
        <end position="192"/>
    </location>
</feature>
<feature type="transmembrane region" description="Helical" evidence="1">
    <location>
        <begin position="7"/>
        <end position="24"/>
    </location>
</feature>
<evidence type="ECO:0000313" key="3">
    <source>
        <dbReference type="Proteomes" id="UP000199766"/>
    </source>
</evidence>
<dbReference type="EMBL" id="FOGD01000002">
    <property type="protein sequence ID" value="SEQ64993.1"/>
    <property type="molecule type" value="Genomic_DNA"/>
</dbReference>
<name>A0A1H9HRQ0_9BURK</name>
<evidence type="ECO:0000313" key="2">
    <source>
        <dbReference type="EMBL" id="SEQ64993.1"/>
    </source>
</evidence>
<proteinExistence type="predicted"/>
<feature type="transmembrane region" description="Helical" evidence="1">
    <location>
        <begin position="30"/>
        <end position="49"/>
    </location>
</feature>
<protein>
    <submittedName>
        <fullName evidence="2">Uncharacterized membrane protein</fullName>
    </submittedName>
</protein>
<dbReference type="RefSeq" id="WP_091453508.1">
    <property type="nucleotide sequence ID" value="NZ_FOGD01000002.1"/>
</dbReference>
<sequence length="211" mass="22875">MTDQEPTLLLLACTLAIALWMKPWRWLRGGALLTPVLATLVVLPWMWALPQLHAMPLQLQFSGACMVALMLGWPLAVLLFLLVAVVAGVFSGAPSLDGIMALALWQGVLPATLALGWGALLRRLTGEHLFVYVLGRAFLGTALSLFAASALAQWLGQPLPGVGGDLSMVAHWLMAWGDAFMTGMMTAIFVAFRPEWLATWSDRLYLPPPPT</sequence>